<dbReference type="AlphaFoldDB" id="A0A8X6HYU5"/>
<protein>
    <submittedName>
        <fullName evidence="1">Uncharacterized protein</fullName>
    </submittedName>
</protein>
<keyword evidence="2" id="KW-1185">Reference proteome</keyword>
<evidence type="ECO:0000313" key="1">
    <source>
        <dbReference type="EMBL" id="GFR32339.1"/>
    </source>
</evidence>
<reference evidence="1" key="1">
    <citation type="submission" date="2020-07" db="EMBL/GenBank/DDBJ databases">
        <title>Multicomponent nature underlies the extraordinary mechanical properties of spider dragline silk.</title>
        <authorList>
            <person name="Kono N."/>
            <person name="Nakamura H."/>
            <person name="Mori M."/>
            <person name="Yoshida Y."/>
            <person name="Ohtoshi R."/>
            <person name="Malay A.D."/>
            <person name="Moran D.A.P."/>
            <person name="Tomita M."/>
            <person name="Numata K."/>
            <person name="Arakawa K."/>
        </authorList>
    </citation>
    <scope>NUCLEOTIDE SEQUENCE</scope>
</reference>
<dbReference type="Proteomes" id="UP000887116">
    <property type="component" value="Unassembled WGS sequence"/>
</dbReference>
<dbReference type="EMBL" id="BMAO01039560">
    <property type="protein sequence ID" value="GFR32339.1"/>
    <property type="molecule type" value="Genomic_DNA"/>
</dbReference>
<feature type="non-terminal residue" evidence="1">
    <location>
        <position position="33"/>
    </location>
</feature>
<accession>A0A8X6HYU5</accession>
<name>A0A8X6HYU5_TRICU</name>
<proteinExistence type="predicted"/>
<comment type="caution">
    <text evidence="1">The sequence shown here is derived from an EMBL/GenBank/DDBJ whole genome shotgun (WGS) entry which is preliminary data.</text>
</comment>
<sequence length="33" mass="3421">MFIHYPTGLSSLSLQQQLAALAAAQASVNNSST</sequence>
<evidence type="ECO:0000313" key="2">
    <source>
        <dbReference type="Proteomes" id="UP000887116"/>
    </source>
</evidence>
<gene>
    <name evidence="1" type="ORF">TNCT_336221</name>
</gene>
<organism evidence="1 2">
    <name type="scientific">Trichonephila clavata</name>
    <name type="common">Joro spider</name>
    <name type="synonym">Nephila clavata</name>
    <dbReference type="NCBI Taxonomy" id="2740835"/>
    <lineage>
        <taxon>Eukaryota</taxon>
        <taxon>Metazoa</taxon>
        <taxon>Ecdysozoa</taxon>
        <taxon>Arthropoda</taxon>
        <taxon>Chelicerata</taxon>
        <taxon>Arachnida</taxon>
        <taxon>Araneae</taxon>
        <taxon>Araneomorphae</taxon>
        <taxon>Entelegynae</taxon>
        <taxon>Araneoidea</taxon>
        <taxon>Nephilidae</taxon>
        <taxon>Trichonephila</taxon>
    </lineage>
</organism>